<reference evidence="2 3" key="1">
    <citation type="submission" date="2019-02" db="EMBL/GenBank/DDBJ databases">
        <title>Genome sequencing of the rare red list fungi Hericium alpestre (H. flagellum).</title>
        <authorList>
            <person name="Buettner E."/>
            <person name="Kellner H."/>
        </authorList>
    </citation>
    <scope>NUCLEOTIDE SEQUENCE [LARGE SCALE GENOMIC DNA]</scope>
    <source>
        <strain evidence="2 3">DSM 108284</strain>
    </source>
</reference>
<keyword evidence="3" id="KW-1185">Reference proteome</keyword>
<evidence type="ECO:0000256" key="1">
    <source>
        <dbReference type="SAM" id="MobiDB-lite"/>
    </source>
</evidence>
<comment type="caution">
    <text evidence="2">The sequence shown here is derived from an EMBL/GenBank/DDBJ whole genome shotgun (WGS) entry which is preliminary data.</text>
</comment>
<protein>
    <submittedName>
        <fullName evidence="2">Uncharacterized protein</fullName>
    </submittedName>
</protein>
<feature type="region of interest" description="Disordered" evidence="1">
    <location>
        <begin position="286"/>
        <end position="331"/>
    </location>
</feature>
<dbReference type="OrthoDB" id="3327176at2759"/>
<dbReference type="EMBL" id="SFCI01001309">
    <property type="protein sequence ID" value="TFY76140.1"/>
    <property type="molecule type" value="Genomic_DNA"/>
</dbReference>
<evidence type="ECO:0000313" key="3">
    <source>
        <dbReference type="Proteomes" id="UP000298061"/>
    </source>
</evidence>
<sequence>MGNFQDSVDVEDFVQAIWGFKAADLKLNEWAYLPLPTALDELEVIFKEKRGETHMYRPVCELFRDAYQQAKVHLKIEAKAAIEFLHMGSTQMMAAGQNFVQPDIMGVDTEAAARLQKSGKKGPVTTIGVHLCFEGKVGTGISLNAQPQGHASMPGPRAGKRAVASKSSARHSHDPPVHTPTSTDRNPPALDEHYDAPTGSKRKAVSDTALANKARKANKSPPIFQPILDTWIVPLVNMLKDAYEAMERHKLNALADQAGNKGTIRAVKQPKTDYSQLDAFVFELEEDEDNSGAGATQDEDDDDEDDDEDDSTSNGSNIRIVTSKAEKPWNDKTLGGRMTFKKFMAVIGESPEL</sequence>
<organism evidence="2 3">
    <name type="scientific">Hericium alpestre</name>
    <dbReference type="NCBI Taxonomy" id="135208"/>
    <lineage>
        <taxon>Eukaryota</taxon>
        <taxon>Fungi</taxon>
        <taxon>Dikarya</taxon>
        <taxon>Basidiomycota</taxon>
        <taxon>Agaricomycotina</taxon>
        <taxon>Agaricomycetes</taxon>
        <taxon>Russulales</taxon>
        <taxon>Hericiaceae</taxon>
        <taxon>Hericium</taxon>
    </lineage>
</organism>
<accession>A0A4Y9ZPF6</accession>
<feature type="region of interest" description="Disordered" evidence="1">
    <location>
        <begin position="143"/>
        <end position="221"/>
    </location>
</feature>
<feature type="compositionally biased region" description="Acidic residues" evidence="1">
    <location>
        <begin position="297"/>
        <end position="311"/>
    </location>
</feature>
<gene>
    <name evidence="2" type="ORF">EWM64_g7874</name>
</gene>
<proteinExistence type="predicted"/>
<dbReference type="Proteomes" id="UP000298061">
    <property type="component" value="Unassembled WGS sequence"/>
</dbReference>
<dbReference type="AlphaFoldDB" id="A0A4Y9ZPF6"/>
<evidence type="ECO:0000313" key="2">
    <source>
        <dbReference type="EMBL" id="TFY76140.1"/>
    </source>
</evidence>
<name>A0A4Y9ZPF6_9AGAM</name>